<feature type="region of interest" description="Disordered" evidence="7">
    <location>
        <begin position="78"/>
        <end position="100"/>
    </location>
</feature>
<dbReference type="PROSITE" id="PS50104">
    <property type="entry name" value="TIR"/>
    <property type="match status" value="1"/>
</dbReference>
<keyword evidence="5" id="KW-0804">Transcription</keyword>
<dbReference type="SUPFAM" id="SSF52200">
    <property type="entry name" value="Toll/Interleukin receptor TIR domain"/>
    <property type="match status" value="1"/>
</dbReference>
<dbReference type="Pfam" id="PF00170">
    <property type="entry name" value="bZIP_1"/>
    <property type="match status" value="1"/>
</dbReference>
<comment type="caution">
    <text evidence="10">The sequence shown here is derived from an EMBL/GenBank/DDBJ whole genome shotgun (WGS) entry which is preliminary data.</text>
</comment>
<dbReference type="OrthoDB" id="1418262at2759"/>
<evidence type="ECO:0000256" key="2">
    <source>
        <dbReference type="ARBA" id="ARBA00023015"/>
    </source>
</evidence>
<dbReference type="PANTHER" id="PTHR32009">
    <property type="entry name" value="TMV RESISTANCE PROTEIN N-LIKE"/>
    <property type="match status" value="1"/>
</dbReference>
<feature type="domain" description="BZIP" evidence="9">
    <location>
        <begin position="78"/>
        <end position="141"/>
    </location>
</feature>
<evidence type="ECO:0000256" key="6">
    <source>
        <dbReference type="ARBA" id="ARBA00023242"/>
    </source>
</evidence>
<evidence type="ECO:0000259" key="9">
    <source>
        <dbReference type="PROSITE" id="PS50217"/>
    </source>
</evidence>
<dbReference type="GO" id="GO:0007165">
    <property type="term" value="P:signal transduction"/>
    <property type="evidence" value="ECO:0007669"/>
    <property type="project" value="InterPro"/>
</dbReference>
<dbReference type="AlphaFoldDB" id="A0A371EAA4"/>
<evidence type="ECO:0000256" key="3">
    <source>
        <dbReference type="ARBA" id="ARBA00023027"/>
    </source>
</evidence>
<dbReference type="EMBL" id="QJKJ01015171">
    <property type="protein sequence ID" value="RDX62951.1"/>
    <property type="molecule type" value="Genomic_DNA"/>
</dbReference>
<dbReference type="FunFam" id="1.20.5.170:FF:000020">
    <property type="entry name" value="BZIP transcription factor"/>
    <property type="match status" value="1"/>
</dbReference>
<dbReference type="GO" id="GO:0005634">
    <property type="term" value="C:nucleus"/>
    <property type="evidence" value="ECO:0007669"/>
    <property type="project" value="UniProtKB-SubCell"/>
</dbReference>
<comment type="subcellular location">
    <subcellularLocation>
        <location evidence="1">Nucleus</location>
    </subcellularLocation>
</comment>
<dbReference type="SMART" id="SM00255">
    <property type="entry name" value="TIR"/>
    <property type="match status" value="1"/>
</dbReference>
<keyword evidence="4" id="KW-0238">DNA-binding</keyword>
<dbReference type="PROSITE" id="PS50217">
    <property type="entry name" value="BZIP"/>
    <property type="match status" value="1"/>
</dbReference>
<name>A0A371EAA4_MUCPR</name>
<sequence length="242" mass="27546">MVSESENSASVDQPFLPNLLIYGDTDVQLQLLISSILPQACKFQLVSLTHMASSSETSSGSSTLQNSGSEEDLQVLMDQRKRKRMVANSESARQSRMRKQEHLDDLVETVARLRNENNQILTSINFTTQKHLEVEAENSVLRAQMSELSSLLSNKRTYEVFMSFRGEDTRDSFVSHLYASLQNAGIIVFKDDESLPRGHYISHSLLRAIEQSQISLVVFSRNYAESRWCLQELEKIMELCFN</sequence>
<keyword evidence="2" id="KW-0805">Transcription regulation</keyword>
<keyword evidence="6" id="KW-0539">Nucleus</keyword>
<evidence type="ECO:0000256" key="7">
    <source>
        <dbReference type="SAM" id="MobiDB-lite"/>
    </source>
</evidence>
<proteinExistence type="predicted"/>
<dbReference type="Proteomes" id="UP000257109">
    <property type="component" value="Unassembled WGS sequence"/>
</dbReference>
<feature type="non-terminal residue" evidence="10">
    <location>
        <position position="1"/>
    </location>
</feature>
<evidence type="ECO:0000313" key="11">
    <source>
        <dbReference type="Proteomes" id="UP000257109"/>
    </source>
</evidence>
<dbReference type="SMART" id="SM00338">
    <property type="entry name" value="BRLZ"/>
    <property type="match status" value="1"/>
</dbReference>
<feature type="domain" description="TIR" evidence="8">
    <location>
        <begin position="156"/>
        <end position="242"/>
    </location>
</feature>
<dbReference type="GO" id="GO:0003700">
    <property type="term" value="F:DNA-binding transcription factor activity"/>
    <property type="evidence" value="ECO:0007669"/>
    <property type="project" value="InterPro"/>
</dbReference>
<evidence type="ECO:0000259" key="8">
    <source>
        <dbReference type="PROSITE" id="PS50104"/>
    </source>
</evidence>
<organism evidence="10 11">
    <name type="scientific">Mucuna pruriens</name>
    <name type="common">Velvet bean</name>
    <name type="synonym">Dolichos pruriens</name>
    <dbReference type="NCBI Taxonomy" id="157652"/>
    <lineage>
        <taxon>Eukaryota</taxon>
        <taxon>Viridiplantae</taxon>
        <taxon>Streptophyta</taxon>
        <taxon>Embryophyta</taxon>
        <taxon>Tracheophyta</taxon>
        <taxon>Spermatophyta</taxon>
        <taxon>Magnoliopsida</taxon>
        <taxon>eudicotyledons</taxon>
        <taxon>Gunneridae</taxon>
        <taxon>Pentapetalae</taxon>
        <taxon>rosids</taxon>
        <taxon>fabids</taxon>
        <taxon>Fabales</taxon>
        <taxon>Fabaceae</taxon>
        <taxon>Papilionoideae</taxon>
        <taxon>50 kb inversion clade</taxon>
        <taxon>NPAAA clade</taxon>
        <taxon>indigoferoid/millettioid clade</taxon>
        <taxon>Phaseoleae</taxon>
        <taxon>Mucuna</taxon>
    </lineage>
</organism>
<keyword evidence="3" id="KW-0520">NAD</keyword>
<evidence type="ECO:0000256" key="4">
    <source>
        <dbReference type="ARBA" id="ARBA00023125"/>
    </source>
</evidence>
<evidence type="ECO:0000313" key="10">
    <source>
        <dbReference type="EMBL" id="RDX62951.1"/>
    </source>
</evidence>
<dbReference type="Gene3D" id="3.40.50.10140">
    <property type="entry name" value="Toll/interleukin-1 receptor homology (TIR) domain"/>
    <property type="match status" value="1"/>
</dbReference>
<dbReference type="Pfam" id="PF01582">
    <property type="entry name" value="TIR"/>
    <property type="match status" value="1"/>
</dbReference>
<dbReference type="PANTHER" id="PTHR32009:SF160">
    <property type="entry name" value="DISEASE RESISTANCE PROTEIN (TIR-NBS-LRR CLASS)"/>
    <property type="match status" value="1"/>
</dbReference>
<evidence type="ECO:0000256" key="5">
    <source>
        <dbReference type="ARBA" id="ARBA00023163"/>
    </source>
</evidence>
<dbReference type="InterPro" id="IPR004827">
    <property type="entry name" value="bZIP"/>
</dbReference>
<keyword evidence="11" id="KW-1185">Reference proteome</keyword>
<dbReference type="InterPro" id="IPR035897">
    <property type="entry name" value="Toll_tir_struct_dom_sf"/>
</dbReference>
<dbReference type="Gene3D" id="1.20.5.170">
    <property type="match status" value="1"/>
</dbReference>
<dbReference type="InterPro" id="IPR045314">
    <property type="entry name" value="bZIP_plant_GBF1"/>
</dbReference>
<dbReference type="InterPro" id="IPR000157">
    <property type="entry name" value="TIR_dom"/>
</dbReference>
<dbReference type="InterPro" id="IPR046347">
    <property type="entry name" value="bZIP_sf"/>
</dbReference>
<protein>
    <submittedName>
        <fullName evidence="10">BZIP transcription factor 44</fullName>
    </submittedName>
</protein>
<accession>A0A371EAA4</accession>
<dbReference type="GO" id="GO:0046983">
    <property type="term" value="F:protein dimerization activity"/>
    <property type="evidence" value="ECO:0007669"/>
    <property type="project" value="UniProtKB-ARBA"/>
</dbReference>
<evidence type="ECO:0000256" key="1">
    <source>
        <dbReference type="ARBA" id="ARBA00004123"/>
    </source>
</evidence>
<reference evidence="10" key="1">
    <citation type="submission" date="2018-05" db="EMBL/GenBank/DDBJ databases">
        <title>Draft genome of Mucuna pruriens seed.</title>
        <authorList>
            <person name="Nnadi N.E."/>
            <person name="Vos R."/>
            <person name="Hasami M.H."/>
            <person name="Devisetty U.K."/>
            <person name="Aguiy J.C."/>
        </authorList>
    </citation>
    <scope>NUCLEOTIDE SEQUENCE [LARGE SCALE GENOMIC DNA]</scope>
    <source>
        <strain evidence="10">JCA_2017</strain>
    </source>
</reference>
<dbReference type="PROSITE" id="PS00036">
    <property type="entry name" value="BZIP_BASIC"/>
    <property type="match status" value="1"/>
</dbReference>
<dbReference type="GO" id="GO:0003677">
    <property type="term" value="F:DNA binding"/>
    <property type="evidence" value="ECO:0007669"/>
    <property type="project" value="UniProtKB-KW"/>
</dbReference>
<dbReference type="SUPFAM" id="SSF57959">
    <property type="entry name" value="Leucine zipper domain"/>
    <property type="match status" value="1"/>
</dbReference>
<gene>
    <name evidence="10" type="primary">BZIP44</name>
    <name evidence="10" type="ORF">CR513_58662</name>
</gene>
<dbReference type="CDD" id="cd14702">
    <property type="entry name" value="bZIP_plant_GBF1"/>
    <property type="match status" value="1"/>
</dbReference>